<reference evidence="3" key="1">
    <citation type="submission" date="2016-11" db="EMBL/GenBank/DDBJ databases">
        <authorList>
            <person name="Varghese N."/>
            <person name="Submissions S."/>
        </authorList>
    </citation>
    <scope>NUCLEOTIDE SEQUENCE [LARGE SCALE GENOMIC DNA]</scope>
    <source>
        <strain evidence="3">DSM 26899</strain>
    </source>
</reference>
<keyword evidence="1" id="KW-0732">Signal</keyword>
<evidence type="ECO:0000313" key="3">
    <source>
        <dbReference type="Proteomes" id="UP000184364"/>
    </source>
</evidence>
<feature type="chain" id="PRO_5012229450" evidence="1">
    <location>
        <begin position="22"/>
        <end position="112"/>
    </location>
</feature>
<sequence>MKNSKLFLLLIMVSISGVCFAQKNDEVKVTIKDKNGKRSAEILPHFIQFGIMSKNHQDFRKKYNVDVVYQNCVISPTLSKQAEKNNLALAKELTQKYGEAWKKDLGIIPYGL</sequence>
<name>A0A1M6TLI9_9FLAO</name>
<protein>
    <submittedName>
        <fullName evidence="2">Uncharacterized protein</fullName>
    </submittedName>
</protein>
<proteinExistence type="predicted"/>
<gene>
    <name evidence="2" type="ORF">SAMN05444267_1005131</name>
</gene>
<keyword evidence="3" id="KW-1185">Reference proteome</keyword>
<evidence type="ECO:0000313" key="2">
    <source>
        <dbReference type="EMBL" id="SHK57638.1"/>
    </source>
</evidence>
<feature type="signal peptide" evidence="1">
    <location>
        <begin position="1"/>
        <end position="21"/>
    </location>
</feature>
<dbReference type="OrthoDB" id="1450749at2"/>
<dbReference type="RefSeq" id="WP_073291378.1">
    <property type="nucleotide sequence ID" value="NZ_FRAV01000005.1"/>
</dbReference>
<accession>A0A1M6TLI9</accession>
<dbReference type="Proteomes" id="UP000184364">
    <property type="component" value="Unassembled WGS sequence"/>
</dbReference>
<dbReference type="EMBL" id="FRAV01000005">
    <property type="protein sequence ID" value="SHK57638.1"/>
    <property type="molecule type" value="Genomic_DNA"/>
</dbReference>
<organism evidence="2 3">
    <name type="scientific">Chryseobacterium polytrichastri</name>
    <dbReference type="NCBI Taxonomy" id="1302687"/>
    <lineage>
        <taxon>Bacteria</taxon>
        <taxon>Pseudomonadati</taxon>
        <taxon>Bacteroidota</taxon>
        <taxon>Flavobacteriia</taxon>
        <taxon>Flavobacteriales</taxon>
        <taxon>Weeksellaceae</taxon>
        <taxon>Chryseobacterium group</taxon>
        <taxon>Chryseobacterium</taxon>
    </lineage>
</organism>
<evidence type="ECO:0000256" key="1">
    <source>
        <dbReference type="SAM" id="SignalP"/>
    </source>
</evidence>
<dbReference type="AlphaFoldDB" id="A0A1M6TLI9"/>